<feature type="non-terminal residue" evidence="1">
    <location>
        <position position="1"/>
    </location>
</feature>
<comment type="caution">
    <text evidence="1">The sequence shown here is derived from an EMBL/GenBank/DDBJ whole genome shotgun (WGS) entry which is preliminary data.</text>
</comment>
<dbReference type="AlphaFoldDB" id="A0A6S7HRD0"/>
<proteinExistence type="predicted"/>
<reference evidence="1" key="1">
    <citation type="submission" date="2020-04" db="EMBL/GenBank/DDBJ databases">
        <authorList>
            <person name="Alioto T."/>
            <person name="Alioto T."/>
            <person name="Gomez Garrido J."/>
        </authorList>
    </citation>
    <scope>NUCLEOTIDE SEQUENCE</scope>
    <source>
        <strain evidence="1">A484AB</strain>
    </source>
</reference>
<gene>
    <name evidence="1" type="ORF">PACLA_8A065412</name>
</gene>
<accession>A0A6S7HRD0</accession>
<keyword evidence="2" id="KW-1185">Reference proteome</keyword>
<protein>
    <submittedName>
        <fullName evidence="1">Uncharacterized protein</fullName>
    </submittedName>
</protein>
<evidence type="ECO:0000313" key="1">
    <source>
        <dbReference type="EMBL" id="CAB4007596.1"/>
    </source>
</evidence>
<dbReference type="EMBL" id="CACRXK020005844">
    <property type="protein sequence ID" value="CAB4007596.1"/>
    <property type="molecule type" value="Genomic_DNA"/>
</dbReference>
<evidence type="ECO:0000313" key="2">
    <source>
        <dbReference type="Proteomes" id="UP001152795"/>
    </source>
</evidence>
<name>A0A6S7HRD0_PARCT</name>
<dbReference type="Proteomes" id="UP001152795">
    <property type="component" value="Unassembled WGS sequence"/>
</dbReference>
<organism evidence="1 2">
    <name type="scientific">Paramuricea clavata</name>
    <name type="common">Red gorgonian</name>
    <name type="synonym">Violescent sea-whip</name>
    <dbReference type="NCBI Taxonomy" id="317549"/>
    <lineage>
        <taxon>Eukaryota</taxon>
        <taxon>Metazoa</taxon>
        <taxon>Cnidaria</taxon>
        <taxon>Anthozoa</taxon>
        <taxon>Octocorallia</taxon>
        <taxon>Malacalcyonacea</taxon>
        <taxon>Plexauridae</taxon>
        <taxon>Paramuricea</taxon>
    </lineage>
</organism>
<sequence>TMILADSSLTASTAKTDAFNKFFASLFLTRSDNPCLPTPTTDFDNSTELSPEPIEEVLSLLSVLSTGKASGPDAWDSTSR</sequence>